<feature type="compositionally biased region" description="Basic and acidic residues" evidence="1">
    <location>
        <begin position="472"/>
        <end position="496"/>
    </location>
</feature>
<sequence length="616" mass="68243">MIDSFCNGLFMRGSLDRTVAAILHALRCRMTLCGTKEQNKRRKIYGENVDHVSRAYDEFQKALFHQTDIIQDVGISAVATAHDCVIVDTTHDHKIETTVEHHHEKIGTEISPPSDLLIQSRMISSFQNSGVEALVPPMTSNIEVDIVDGNLSFLISSYVNYRVELESDIEKSKQRHSEINQSHSPQLVTEEYPADLFLPEQPAIISDQHISHIQHEEQCELTSHLTEAETSQPPDVTVPAVEERFAMHEFEEPEATISEELVRTKTAEPSENMPPEPVVSEKHQSTFEGVEVLEAKIPEPLVESFKEKIELHKNLVEKNATLESAIKPTEAKAKVEVAKPSAKAPEVLVSKLKSTHAPKPLSTAKAEEKKKPEPTLDARMPALDKTKKVPSASPTTPKALSTVSKQTATTPKPAATAALKSAKATPELKAATPKATSIKPMPPMTPAASLGRRTQSHSPARPPPPPALAAQSRRDNKPKASEIFAERKKKREEEHSSKKKGTAAAAPTMTSNDDKTQQEKERRRKEAEAAFQSWLQRKEQERKRARSTGRPVDTLHNKDVKDAANKRRDDAQAAFLDMNSSAIREKNKNPALITDLLMPDASKVENPDRDKIVCPG</sequence>
<evidence type="ECO:0000313" key="2">
    <source>
        <dbReference type="Proteomes" id="UP000887565"/>
    </source>
</evidence>
<proteinExistence type="predicted"/>
<dbReference type="WBParaSite" id="nRc.2.0.1.t26426-RA">
    <property type="protein sequence ID" value="nRc.2.0.1.t26426-RA"/>
    <property type="gene ID" value="nRc.2.0.1.g26426"/>
</dbReference>
<evidence type="ECO:0000313" key="3">
    <source>
        <dbReference type="WBParaSite" id="nRc.2.0.1.t26426-RA"/>
    </source>
</evidence>
<feature type="compositionally biased region" description="Basic and acidic residues" evidence="1">
    <location>
        <begin position="553"/>
        <end position="566"/>
    </location>
</feature>
<evidence type="ECO:0000256" key="1">
    <source>
        <dbReference type="SAM" id="MobiDB-lite"/>
    </source>
</evidence>
<feature type="compositionally biased region" description="Polar residues" evidence="1">
    <location>
        <begin position="392"/>
        <end position="406"/>
    </location>
</feature>
<organism evidence="2 3">
    <name type="scientific">Romanomermis culicivorax</name>
    <name type="common">Nematode worm</name>
    <dbReference type="NCBI Taxonomy" id="13658"/>
    <lineage>
        <taxon>Eukaryota</taxon>
        <taxon>Metazoa</taxon>
        <taxon>Ecdysozoa</taxon>
        <taxon>Nematoda</taxon>
        <taxon>Enoplea</taxon>
        <taxon>Dorylaimia</taxon>
        <taxon>Mermithida</taxon>
        <taxon>Mermithoidea</taxon>
        <taxon>Mermithidae</taxon>
        <taxon>Romanomermis</taxon>
    </lineage>
</organism>
<feature type="compositionally biased region" description="Basic and acidic residues" evidence="1">
    <location>
        <begin position="365"/>
        <end position="387"/>
    </location>
</feature>
<reference evidence="3" key="1">
    <citation type="submission" date="2022-11" db="UniProtKB">
        <authorList>
            <consortium name="WormBaseParasite"/>
        </authorList>
    </citation>
    <scope>IDENTIFICATION</scope>
</reference>
<dbReference type="AlphaFoldDB" id="A0A915JK52"/>
<dbReference type="OMA" id="CVEREPL"/>
<feature type="compositionally biased region" description="Basic and acidic residues" evidence="1">
    <location>
        <begin position="512"/>
        <end position="528"/>
    </location>
</feature>
<keyword evidence="2" id="KW-1185">Reference proteome</keyword>
<protein>
    <submittedName>
        <fullName evidence="3">Uncharacterized protein</fullName>
    </submittedName>
</protein>
<dbReference type="Proteomes" id="UP000887565">
    <property type="component" value="Unplaced"/>
</dbReference>
<name>A0A915JK52_ROMCU</name>
<feature type="region of interest" description="Disordered" evidence="1">
    <location>
        <begin position="337"/>
        <end position="566"/>
    </location>
</feature>
<feature type="compositionally biased region" description="Low complexity" evidence="1">
    <location>
        <begin position="407"/>
        <end position="425"/>
    </location>
</feature>
<accession>A0A915JK52</accession>